<keyword evidence="4" id="KW-1185">Reference proteome</keyword>
<accession>A0ABT0E529</accession>
<name>A0ABT0E529_9GAMM</name>
<feature type="transmembrane region" description="Helical" evidence="1">
    <location>
        <begin position="103"/>
        <end position="120"/>
    </location>
</feature>
<dbReference type="InterPro" id="IPR006976">
    <property type="entry name" value="VanZ-like"/>
</dbReference>
<feature type="transmembrane region" description="Helical" evidence="1">
    <location>
        <begin position="50"/>
        <end position="68"/>
    </location>
</feature>
<evidence type="ECO:0000313" key="3">
    <source>
        <dbReference type="EMBL" id="MCK0536926.1"/>
    </source>
</evidence>
<sequence length="123" mass="13805">MGSPSRSARGKAYYFWRVLAVSCALALGILSLWPADELVRLGATHLNDKVGHFIGYLLLAGLFGSGWPRRPLWQIWVATFLFGLLIEYAQSFTPSRQFEMLDMVANGTGALVAVGALWFWRRR</sequence>
<feature type="domain" description="VanZ-like" evidence="2">
    <location>
        <begin position="49"/>
        <end position="120"/>
    </location>
</feature>
<dbReference type="NCBIfam" id="NF037970">
    <property type="entry name" value="vanZ_1"/>
    <property type="match status" value="1"/>
</dbReference>
<evidence type="ECO:0000313" key="4">
    <source>
        <dbReference type="Proteomes" id="UP001165524"/>
    </source>
</evidence>
<evidence type="ECO:0000256" key="1">
    <source>
        <dbReference type="SAM" id="Phobius"/>
    </source>
</evidence>
<feature type="transmembrane region" description="Helical" evidence="1">
    <location>
        <begin position="12"/>
        <end position="30"/>
    </location>
</feature>
<feature type="transmembrane region" description="Helical" evidence="1">
    <location>
        <begin position="75"/>
        <end position="91"/>
    </location>
</feature>
<dbReference type="Proteomes" id="UP001165524">
    <property type="component" value="Unassembled WGS sequence"/>
</dbReference>
<proteinExistence type="predicted"/>
<keyword evidence="1" id="KW-1133">Transmembrane helix</keyword>
<organism evidence="3 4">
    <name type="scientific">Alcanivorax quisquiliarum</name>
    <dbReference type="NCBI Taxonomy" id="2933565"/>
    <lineage>
        <taxon>Bacteria</taxon>
        <taxon>Pseudomonadati</taxon>
        <taxon>Pseudomonadota</taxon>
        <taxon>Gammaproteobacteria</taxon>
        <taxon>Oceanospirillales</taxon>
        <taxon>Alcanivoracaceae</taxon>
        <taxon>Alcanivorax</taxon>
    </lineage>
</organism>
<protein>
    <submittedName>
        <fullName evidence="3">VanZ family protein</fullName>
    </submittedName>
</protein>
<dbReference type="PANTHER" id="PTHR28008:SF1">
    <property type="entry name" value="DOMAIN PROTEIN, PUTATIVE (AFU_ORTHOLOGUE AFUA_3G10980)-RELATED"/>
    <property type="match status" value="1"/>
</dbReference>
<keyword evidence="1" id="KW-0812">Transmembrane</keyword>
<reference evidence="3" key="1">
    <citation type="submission" date="2022-04" db="EMBL/GenBank/DDBJ databases">
        <title>Alcanivorax sp. CY1518 draft genome sequence.</title>
        <authorList>
            <person name="Zhao G."/>
            <person name="An M."/>
        </authorList>
    </citation>
    <scope>NUCLEOTIDE SEQUENCE</scope>
    <source>
        <strain evidence="3">CY1518</strain>
    </source>
</reference>
<gene>
    <name evidence="3" type="ORF">MU846_04320</name>
</gene>
<dbReference type="EMBL" id="JALKII010000002">
    <property type="protein sequence ID" value="MCK0536926.1"/>
    <property type="molecule type" value="Genomic_DNA"/>
</dbReference>
<comment type="caution">
    <text evidence="3">The sequence shown here is derived from an EMBL/GenBank/DDBJ whole genome shotgun (WGS) entry which is preliminary data.</text>
</comment>
<dbReference type="RefSeq" id="WP_246948810.1">
    <property type="nucleotide sequence ID" value="NZ_JALKII010000002.1"/>
</dbReference>
<evidence type="ECO:0000259" key="2">
    <source>
        <dbReference type="Pfam" id="PF04892"/>
    </source>
</evidence>
<dbReference type="PANTHER" id="PTHR28008">
    <property type="entry name" value="DOMAIN PROTEIN, PUTATIVE (AFU_ORTHOLOGUE AFUA_3G10980)-RELATED"/>
    <property type="match status" value="1"/>
</dbReference>
<keyword evidence="1" id="KW-0472">Membrane</keyword>
<dbReference type="Pfam" id="PF04892">
    <property type="entry name" value="VanZ"/>
    <property type="match status" value="1"/>
</dbReference>